<reference evidence="1 2" key="1">
    <citation type="journal article" date="2016" name="Genome Biol. Evol.">
        <title>Divergent and convergent evolution of fungal pathogenicity.</title>
        <authorList>
            <person name="Shang Y."/>
            <person name="Xiao G."/>
            <person name="Zheng P."/>
            <person name="Cen K."/>
            <person name="Zhan S."/>
            <person name="Wang C."/>
        </authorList>
    </citation>
    <scope>NUCLEOTIDE SEQUENCE [LARGE SCALE GENOMIC DNA]</scope>
    <source>
        <strain evidence="1 2">RCEF 264</strain>
    </source>
</reference>
<name>A0A167RH45_9HYPO</name>
<gene>
    <name evidence="1" type="ORF">SPI_06662</name>
</gene>
<protein>
    <submittedName>
        <fullName evidence="1">Uncharacterized protein</fullName>
    </submittedName>
</protein>
<organism evidence="1 2">
    <name type="scientific">Niveomyces insectorum RCEF 264</name>
    <dbReference type="NCBI Taxonomy" id="1081102"/>
    <lineage>
        <taxon>Eukaryota</taxon>
        <taxon>Fungi</taxon>
        <taxon>Dikarya</taxon>
        <taxon>Ascomycota</taxon>
        <taxon>Pezizomycotina</taxon>
        <taxon>Sordariomycetes</taxon>
        <taxon>Hypocreomycetidae</taxon>
        <taxon>Hypocreales</taxon>
        <taxon>Cordycipitaceae</taxon>
        <taxon>Niveomyces</taxon>
    </lineage>
</organism>
<accession>A0A167RH45</accession>
<keyword evidence="2" id="KW-1185">Reference proteome</keyword>
<proteinExistence type="predicted"/>
<dbReference type="Proteomes" id="UP000076874">
    <property type="component" value="Unassembled WGS sequence"/>
</dbReference>
<sequence>MAALASDDKNLSHLQHLIEYDPLEDNVTRTFLQDACSFRNGGMLCRVTRYDDDQLAPSGPFQDRFVHRKFPSPWPDGASPVYKTVWDHGVASAAHGNKRWAQDRGRDWDRDKDGCVLRMMVSRAFGDSCWKWAIASAGGDAAALLRPGSPPDTRVRCPHAALLTAEAGRDCYARPEQAVVPDPDDLRVAGQAVQKKRLWIRWAPWKSSRKGEKTTTDQHHHHCQ</sequence>
<comment type="caution">
    <text evidence="1">The sequence shown here is derived from an EMBL/GenBank/DDBJ whole genome shotgun (WGS) entry which is preliminary data.</text>
</comment>
<dbReference type="AlphaFoldDB" id="A0A167RH45"/>
<evidence type="ECO:0000313" key="2">
    <source>
        <dbReference type="Proteomes" id="UP000076874"/>
    </source>
</evidence>
<evidence type="ECO:0000313" key="1">
    <source>
        <dbReference type="EMBL" id="OAA58589.1"/>
    </source>
</evidence>
<dbReference type="EMBL" id="AZHD01000012">
    <property type="protein sequence ID" value="OAA58589.1"/>
    <property type="molecule type" value="Genomic_DNA"/>
</dbReference>